<keyword evidence="4" id="KW-1185">Reference proteome</keyword>
<proteinExistence type="predicted"/>
<dbReference type="EMBL" id="WJIE01000003">
    <property type="protein sequence ID" value="MRG92984.1"/>
    <property type="molecule type" value="Genomic_DNA"/>
</dbReference>
<dbReference type="Proteomes" id="UP000440224">
    <property type="component" value="Unassembled WGS sequence"/>
</dbReference>
<feature type="compositionally biased region" description="Polar residues" evidence="1">
    <location>
        <begin position="73"/>
        <end position="97"/>
    </location>
</feature>
<evidence type="ECO:0000313" key="3">
    <source>
        <dbReference type="EMBL" id="MRG92984.1"/>
    </source>
</evidence>
<dbReference type="PROSITE" id="PS51782">
    <property type="entry name" value="LYSM"/>
    <property type="match status" value="1"/>
</dbReference>
<evidence type="ECO:0000256" key="1">
    <source>
        <dbReference type="SAM" id="MobiDB-lite"/>
    </source>
</evidence>
<feature type="domain" description="LysM" evidence="2">
    <location>
        <begin position="1"/>
        <end position="46"/>
    </location>
</feature>
<dbReference type="Pfam" id="PF11860">
    <property type="entry name" value="Muramidase"/>
    <property type="match status" value="1"/>
</dbReference>
<dbReference type="OrthoDB" id="1523598at2"/>
<dbReference type="Pfam" id="PF01476">
    <property type="entry name" value="LysM"/>
    <property type="match status" value="1"/>
</dbReference>
<feature type="region of interest" description="Disordered" evidence="1">
    <location>
        <begin position="44"/>
        <end position="98"/>
    </location>
</feature>
<accession>A0A6N7PSG2</accession>
<organism evidence="3 4">
    <name type="scientific">Polyangium spumosum</name>
    <dbReference type="NCBI Taxonomy" id="889282"/>
    <lineage>
        <taxon>Bacteria</taxon>
        <taxon>Pseudomonadati</taxon>
        <taxon>Myxococcota</taxon>
        <taxon>Polyangia</taxon>
        <taxon>Polyangiales</taxon>
        <taxon>Polyangiaceae</taxon>
        <taxon>Polyangium</taxon>
    </lineage>
</organism>
<dbReference type="InterPro" id="IPR018392">
    <property type="entry name" value="LysM"/>
</dbReference>
<dbReference type="RefSeq" id="WP_153819788.1">
    <property type="nucleotide sequence ID" value="NZ_WJIE01000003.1"/>
</dbReference>
<comment type="caution">
    <text evidence="3">The sequence shown here is derived from an EMBL/GenBank/DDBJ whole genome shotgun (WGS) entry which is preliminary data.</text>
</comment>
<dbReference type="InterPro" id="IPR036779">
    <property type="entry name" value="LysM_dom_sf"/>
</dbReference>
<sequence>MDYVIRPGDTLSKIASRNGVTVRDIVSANPQITNPNAISIGQRISLPTNAGGDTGGGGSGGGGTSSANPASNTRPTTSEGNGAVSSNPPLTSPNSDWTLPGEGLALKLVPSDFDAAARELGCESAAVRAVAEVESGGRSGFDAQKRPKILFEVHKFRKHTARRYDQTHPHLSAPYDSPRRRESYRKDQWAVLREAFALDPEAAAKSCSWGMFQVMGENYEMCGWRSVRTFVEDMFVSEAQHMRAFLGFCRDKRLTRHLITKNWAAFALGYNGEDYASNQYHTKMAEAYRRYARRS</sequence>
<dbReference type="AlphaFoldDB" id="A0A6N7PSG2"/>
<dbReference type="SMART" id="SM00257">
    <property type="entry name" value="LysM"/>
    <property type="match status" value="1"/>
</dbReference>
<evidence type="ECO:0000313" key="4">
    <source>
        <dbReference type="Proteomes" id="UP000440224"/>
    </source>
</evidence>
<dbReference type="SUPFAM" id="SSF54106">
    <property type="entry name" value="LysM domain"/>
    <property type="match status" value="1"/>
</dbReference>
<dbReference type="CDD" id="cd00118">
    <property type="entry name" value="LysM"/>
    <property type="match status" value="1"/>
</dbReference>
<evidence type="ECO:0000259" key="2">
    <source>
        <dbReference type="PROSITE" id="PS51782"/>
    </source>
</evidence>
<reference evidence="3 4" key="1">
    <citation type="submission" date="2019-10" db="EMBL/GenBank/DDBJ databases">
        <title>A soil myxobacterium in the family Polyangiaceae.</title>
        <authorList>
            <person name="Li Y."/>
            <person name="Wang J."/>
        </authorList>
    </citation>
    <scope>NUCLEOTIDE SEQUENCE [LARGE SCALE GENOMIC DNA]</scope>
    <source>
        <strain evidence="3 4">DSM 14734</strain>
    </source>
</reference>
<dbReference type="InterPro" id="IPR024408">
    <property type="entry name" value="Muramidase"/>
</dbReference>
<feature type="compositionally biased region" description="Gly residues" evidence="1">
    <location>
        <begin position="52"/>
        <end position="64"/>
    </location>
</feature>
<protein>
    <submittedName>
        <fullName evidence="3">DUF3380 domain-containing protein</fullName>
    </submittedName>
</protein>
<gene>
    <name evidence="3" type="ORF">GF068_13745</name>
</gene>
<name>A0A6N7PSG2_9BACT</name>
<dbReference type="Gene3D" id="3.10.350.10">
    <property type="entry name" value="LysM domain"/>
    <property type="match status" value="1"/>
</dbReference>